<evidence type="ECO:0000259" key="8">
    <source>
        <dbReference type="SMART" id="SM00888"/>
    </source>
</evidence>
<comment type="function">
    <text evidence="1">EF-1-beta and EF-1-delta stimulate the exchange of GDP bound to EF-1-alpha to GTP.</text>
</comment>
<dbReference type="PANTHER" id="PTHR11595">
    <property type="entry name" value="EF-HAND AND COILED-COIL DOMAIN-CONTAINING FAMILY MEMBER"/>
    <property type="match status" value="1"/>
</dbReference>
<evidence type="ECO:0000256" key="1">
    <source>
        <dbReference type="ARBA" id="ARBA00002937"/>
    </source>
</evidence>
<dbReference type="AlphaFoldDB" id="A0A2N9FGH6"/>
<evidence type="ECO:0000256" key="6">
    <source>
        <dbReference type="RuleBase" id="RU003791"/>
    </source>
</evidence>
<dbReference type="InterPro" id="IPR036282">
    <property type="entry name" value="Glutathione-S-Trfase_C_sf"/>
</dbReference>
<sequence length="367" mass="39807">MQKKKPKCYCSLFSCSLFIKKIFLTSETPLLSRNAALSETPETPLLSLLSVWFVGNTGSGLDLGVVVGNGLRSRRGAWWLTVGSRPGLTDLGLGCRDPPEFCSETPETPLLSLLSVWFVGNTGSDLDLGVLRLPLPTHTHSSEIRSNPMAVTFSDLHTESGLKSLDCFLSGKAYISGDNLTRDDIKVYAAVLVKPGGSFPNASKWYDAVSSQLAASFPGKAVGVRVSGKAAPAKEAEVAPAEDDDDLDLFGDETEEDKKAAEEREAAKKPAKKKESGKSSILLDVKPWDDETDMKKLEEAVRSIDMPGLFWGASKLVPVGYGIKKLQIMLSIVDDLVSVDTLIEERLTVEPCNEYIQSCDIVAFNKI</sequence>
<dbReference type="FunFam" id="3.30.70.60:FF:000001">
    <property type="entry name" value="Elongation factor 1-beta 1 like"/>
    <property type="match status" value="1"/>
</dbReference>
<dbReference type="PROSITE" id="PS00824">
    <property type="entry name" value="EF1BD_1"/>
    <property type="match status" value="1"/>
</dbReference>
<organism evidence="9">
    <name type="scientific">Fagus sylvatica</name>
    <name type="common">Beechnut</name>
    <dbReference type="NCBI Taxonomy" id="28930"/>
    <lineage>
        <taxon>Eukaryota</taxon>
        <taxon>Viridiplantae</taxon>
        <taxon>Streptophyta</taxon>
        <taxon>Embryophyta</taxon>
        <taxon>Tracheophyta</taxon>
        <taxon>Spermatophyta</taxon>
        <taxon>Magnoliopsida</taxon>
        <taxon>eudicotyledons</taxon>
        <taxon>Gunneridae</taxon>
        <taxon>Pentapetalae</taxon>
        <taxon>rosids</taxon>
        <taxon>fabids</taxon>
        <taxon>Fagales</taxon>
        <taxon>Fagaceae</taxon>
        <taxon>Fagus</taxon>
    </lineage>
</organism>
<evidence type="ECO:0000256" key="5">
    <source>
        <dbReference type="ARBA" id="ARBA00022917"/>
    </source>
</evidence>
<accession>A0A2N9FGH6</accession>
<dbReference type="InterPro" id="IPR014717">
    <property type="entry name" value="Transl_elong_EF1B/ribsomal_bS6"/>
</dbReference>
<dbReference type="GO" id="GO:0005829">
    <property type="term" value="C:cytosol"/>
    <property type="evidence" value="ECO:0007669"/>
    <property type="project" value="TreeGrafter"/>
</dbReference>
<dbReference type="InterPro" id="IPR036219">
    <property type="entry name" value="eEF-1beta-like_sf"/>
</dbReference>
<comment type="similarity">
    <text evidence="2 6">Belongs to the EF-1-beta/EF-1-delta family.</text>
</comment>
<dbReference type="InterPro" id="IPR049720">
    <property type="entry name" value="EF1B_bsu/dsu"/>
</dbReference>
<dbReference type="SUPFAM" id="SSF54984">
    <property type="entry name" value="eEF-1beta-like"/>
    <property type="match status" value="1"/>
</dbReference>
<dbReference type="PROSITE" id="PS00825">
    <property type="entry name" value="EF1BD_2"/>
    <property type="match status" value="1"/>
</dbReference>
<evidence type="ECO:0000313" key="9">
    <source>
        <dbReference type="EMBL" id="SPC89937.1"/>
    </source>
</evidence>
<dbReference type="Pfam" id="PF00736">
    <property type="entry name" value="EF1_GNE"/>
    <property type="match status" value="1"/>
</dbReference>
<name>A0A2N9FGH6_FAGSY</name>
<evidence type="ECO:0000256" key="2">
    <source>
        <dbReference type="ARBA" id="ARBA00007411"/>
    </source>
</evidence>
<protein>
    <recommendedName>
        <fullName evidence="8">Translation elongation factor EF1B beta/delta subunit guanine nucleotide exchange domain-containing protein</fullName>
    </recommendedName>
</protein>
<proteinExistence type="inferred from homology"/>
<feature type="domain" description="Translation elongation factor EF1B beta/delta subunit guanine nucleotide exchange" evidence="8">
    <location>
        <begin position="278"/>
        <end position="367"/>
    </location>
</feature>
<feature type="region of interest" description="Disordered" evidence="7">
    <location>
        <begin position="255"/>
        <end position="275"/>
    </location>
</feature>
<comment type="subunit">
    <text evidence="3">EF-1 is composed of 4 subunits: alpha, beta (1B-alpha=beta'), delta (1B-beta), and gamma (1B-gamma).</text>
</comment>
<dbReference type="GO" id="GO:0005085">
    <property type="term" value="F:guanyl-nucleotide exchange factor activity"/>
    <property type="evidence" value="ECO:0007669"/>
    <property type="project" value="TreeGrafter"/>
</dbReference>
<dbReference type="SMART" id="SM00888">
    <property type="entry name" value="EF1_GNE"/>
    <property type="match status" value="1"/>
</dbReference>
<dbReference type="PANTHER" id="PTHR11595:SF84">
    <property type="entry name" value="ELONGATION FACTOR 1-BETA 1"/>
    <property type="match status" value="1"/>
</dbReference>
<gene>
    <name evidence="9" type="ORF">FSB_LOCUS17819</name>
</gene>
<dbReference type="InterPro" id="IPR001326">
    <property type="entry name" value="Transl_elong_EF1B_B/D_CS"/>
</dbReference>
<dbReference type="EMBL" id="OIVN01001109">
    <property type="protein sequence ID" value="SPC89937.1"/>
    <property type="molecule type" value="Genomic_DNA"/>
</dbReference>
<dbReference type="MetOSite" id="A0A2N9FGH6"/>
<evidence type="ECO:0000256" key="7">
    <source>
        <dbReference type="SAM" id="MobiDB-lite"/>
    </source>
</evidence>
<dbReference type="InterPro" id="IPR014038">
    <property type="entry name" value="EF1B_bsu/dsu_GNE"/>
</dbReference>
<dbReference type="GO" id="GO:0003746">
    <property type="term" value="F:translation elongation factor activity"/>
    <property type="evidence" value="ECO:0007669"/>
    <property type="project" value="UniProtKB-KW"/>
</dbReference>
<dbReference type="GO" id="GO:0005853">
    <property type="term" value="C:eukaryotic translation elongation factor 1 complex"/>
    <property type="evidence" value="ECO:0007669"/>
    <property type="project" value="InterPro"/>
</dbReference>
<dbReference type="CDD" id="cd00292">
    <property type="entry name" value="EF1B"/>
    <property type="match status" value="1"/>
</dbReference>
<evidence type="ECO:0000256" key="4">
    <source>
        <dbReference type="ARBA" id="ARBA00022768"/>
    </source>
</evidence>
<dbReference type="Gene3D" id="3.30.70.60">
    <property type="match status" value="1"/>
</dbReference>
<dbReference type="SUPFAM" id="SSF47616">
    <property type="entry name" value="GST C-terminal domain-like"/>
    <property type="match status" value="1"/>
</dbReference>
<keyword evidence="5 6" id="KW-0648">Protein biosynthesis</keyword>
<reference evidence="9" key="1">
    <citation type="submission" date="2018-02" db="EMBL/GenBank/DDBJ databases">
        <authorList>
            <person name="Cohen D.B."/>
            <person name="Kent A.D."/>
        </authorList>
    </citation>
    <scope>NUCLEOTIDE SEQUENCE</scope>
</reference>
<feature type="compositionally biased region" description="Basic and acidic residues" evidence="7">
    <location>
        <begin position="256"/>
        <end position="275"/>
    </location>
</feature>
<evidence type="ECO:0000256" key="3">
    <source>
        <dbReference type="ARBA" id="ARBA00011606"/>
    </source>
</evidence>
<keyword evidence="4 6" id="KW-0251">Elongation factor</keyword>